<evidence type="ECO:0000313" key="10">
    <source>
        <dbReference type="Proteomes" id="UP000426246"/>
    </source>
</evidence>
<accession>A0A6B8RJK8</accession>
<feature type="coiled-coil region" evidence="7">
    <location>
        <begin position="248"/>
        <end position="275"/>
    </location>
</feature>
<dbReference type="RefSeq" id="WP_155700779.1">
    <property type="nucleotide sequence ID" value="NZ_CP034235.1"/>
</dbReference>
<keyword evidence="4" id="KW-0663">Pyridoxal phosphate</keyword>
<sequence length="396" mass="43483">MLYLDYCATTPILDEVLEVITHVMKNHYGNPSSLHRLGMEAEMILKQARKDIAASLECKPKEIIFTSGGTESNNLAIKGAVHAVAGAKRGKHIITSQVEHPSVYECFAQLAEQGFRVTHIPVDRSGGFQLADVQNAIEDDTILVSLMHVNNEMGRIQPIEAIGKWLRQYPKITFHVDAIQSVGKIPVIPQQLGADLLSLSAHKFGGPKGAGVLYRRTGLELKPEIAGGGQEFGMRSGTENVALIAGMAKALEIAIKQQEQDLEKLYMLRKRLITKINEINQLKISGSENMKIMAPHLLHFCFPGMKAEIVIHALEQHGICISTRSACASGNLKASRILLAMGMNSEMAQTGLRVSFSAKHSLDEMDYFAACLQQVVQALQLPMIALAASKQNNRRR</sequence>
<dbReference type="Proteomes" id="UP000426246">
    <property type="component" value="Chromosome"/>
</dbReference>
<dbReference type="InterPro" id="IPR000192">
    <property type="entry name" value="Aminotrans_V_dom"/>
</dbReference>
<dbReference type="InterPro" id="IPR015422">
    <property type="entry name" value="PyrdxlP-dep_Trfase_small"/>
</dbReference>
<proteinExistence type="inferred from homology"/>
<keyword evidence="7" id="KW-0175">Coiled coil</keyword>
<comment type="cofactor">
    <cofactor evidence="1">
        <name>pyridoxal 5'-phosphate</name>
        <dbReference type="ChEBI" id="CHEBI:597326"/>
    </cofactor>
</comment>
<keyword evidence="6" id="KW-0411">Iron-sulfur</keyword>
<evidence type="ECO:0000259" key="8">
    <source>
        <dbReference type="Pfam" id="PF00266"/>
    </source>
</evidence>
<dbReference type="Gene3D" id="1.10.260.50">
    <property type="match status" value="1"/>
</dbReference>
<evidence type="ECO:0000256" key="7">
    <source>
        <dbReference type="SAM" id="Coils"/>
    </source>
</evidence>
<dbReference type="SUPFAM" id="SSF53383">
    <property type="entry name" value="PLP-dependent transferases"/>
    <property type="match status" value="1"/>
</dbReference>
<evidence type="ECO:0000256" key="2">
    <source>
        <dbReference type="ARBA" id="ARBA00006490"/>
    </source>
</evidence>
<dbReference type="AlphaFoldDB" id="A0A6B8RJK8"/>
<feature type="domain" description="Aminotransferase class V" evidence="8">
    <location>
        <begin position="3"/>
        <end position="368"/>
    </location>
</feature>
<dbReference type="GO" id="GO:0046872">
    <property type="term" value="F:metal ion binding"/>
    <property type="evidence" value="ECO:0007669"/>
    <property type="project" value="UniProtKB-KW"/>
</dbReference>
<keyword evidence="3" id="KW-0479">Metal-binding</keyword>
<keyword evidence="5" id="KW-0408">Iron</keyword>
<gene>
    <name evidence="9" type="ORF">EHS13_13065</name>
</gene>
<reference evidence="10" key="1">
    <citation type="submission" date="2018-11" db="EMBL/GenBank/DDBJ databases">
        <title>Complete genome sequence of Paenibacillus sp. ML311-T8.</title>
        <authorList>
            <person name="Nam Y.-D."/>
            <person name="Kang J."/>
            <person name="Chung W.-H."/>
            <person name="Park Y.S."/>
        </authorList>
    </citation>
    <scope>NUCLEOTIDE SEQUENCE [LARGE SCALE GENOMIC DNA]</scope>
    <source>
        <strain evidence="10">ML311-T8</strain>
    </source>
</reference>
<dbReference type="FunFam" id="3.40.640.10:FF:000084">
    <property type="entry name" value="IscS-like cysteine desulfurase"/>
    <property type="match status" value="1"/>
</dbReference>
<evidence type="ECO:0000256" key="6">
    <source>
        <dbReference type="ARBA" id="ARBA00023014"/>
    </source>
</evidence>
<evidence type="ECO:0000256" key="5">
    <source>
        <dbReference type="ARBA" id="ARBA00023004"/>
    </source>
</evidence>
<protein>
    <submittedName>
        <fullName evidence="9">Cysteine desulfurase</fullName>
    </submittedName>
</protein>
<name>A0A6B8RJK8_9BACL</name>
<organism evidence="9 10">
    <name type="scientific">Paenibacillus psychroresistens</name>
    <dbReference type="NCBI Taxonomy" id="1778678"/>
    <lineage>
        <taxon>Bacteria</taxon>
        <taxon>Bacillati</taxon>
        <taxon>Bacillota</taxon>
        <taxon>Bacilli</taxon>
        <taxon>Bacillales</taxon>
        <taxon>Paenibacillaceae</taxon>
        <taxon>Paenibacillus</taxon>
    </lineage>
</organism>
<keyword evidence="10" id="KW-1185">Reference proteome</keyword>
<dbReference type="PANTHER" id="PTHR11601">
    <property type="entry name" value="CYSTEINE DESULFURYLASE FAMILY MEMBER"/>
    <property type="match status" value="1"/>
</dbReference>
<evidence type="ECO:0000313" key="9">
    <source>
        <dbReference type="EMBL" id="QGQ95743.1"/>
    </source>
</evidence>
<evidence type="ECO:0000256" key="1">
    <source>
        <dbReference type="ARBA" id="ARBA00001933"/>
    </source>
</evidence>
<evidence type="ECO:0000256" key="4">
    <source>
        <dbReference type="ARBA" id="ARBA00022898"/>
    </source>
</evidence>
<dbReference type="Pfam" id="PF00266">
    <property type="entry name" value="Aminotran_5"/>
    <property type="match status" value="1"/>
</dbReference>
<evidence type="ECO:0000256" key="3">
    <source>
        <dbReference type="ARBA" id="ARBA00022723"/>
    </source>
</evidence>
<dbReference type="InterPro" id="IPR015421">
    <property type="entry name" value="PyrdxlP-dep_Trfase_major"/>
</dbReference>
<dbReference type="GO" id="GO:0031071">
    <property type="term" value="F:cysteine desulfurase activity"/>
    <property type="evidence" value="ECO:0007669"/>
    <property type="project" value="UniProtKB-ARBA"/>
</dbReference>
<dbReference type="Gene3D" id="3.90.1150.10">
    <property type="entry name" value="Aspartate Aminotransferase, domain 1"/>
    <property type="match status" value="1"/>
</dbReference>
<dbReference type="NCBIfam" id="NF002806">
    <property type="entry name" value="PRK02948.1"/>
    <property type="match status" value="1"/>
</dbReference>
<dbReference type="PANTHER" id="PTHR11601:SF50">
    <property type="entry name" value="CYSTEINE DESULFURASE ISCS 2-RELATED"/>
    <property type="match status" value="1"/>
</dbReference>
<dbReference type="PIRSF" id="PIRSF005572">
    <property type="entry name" value="NifS"/>
    <property type="match status" value="1"/>
</dbReference>
<dbReference type="Gene3D" id="3.40.640.10">
    <property type="entry name" value="Type I PLP-dependent aspartate aminotransferase-like (Major domain)"/>
    <property type="match status" value="1"/>
</dbReference>
<dbReference type="InterPro" id="IPR016454">
    <property type="entry name" value="Cysteine_dSase"/>
</dbReference>
<dbReference type="KEGG" id="ppsc:EHS13_13065"/>
<dbReference type="EMBL" id="CP034235">
    <property type="protein sequence ID" value="QGQ95743.1"/>
    <property type="molecule type" value="Genomic_DNA"/>
</dbReference>
<comment type="similarity">
    <text evidence="2">Belongs to the class-V pyridoxal-phosphate-dependent aminotransferase family. NifS/IscS subfamily.</text>
</comment>
<dbReference type="OrthoDB" id="9808002at2"/>
<dbReference type="InterPro" id="IPR015424">
    <property type="entry name" value="PyrdxlP-dep_Trfase"/>
</dbReference>
<dbReference type="GO" id="GO:0051536">
    <property type="term" value="F:iron-sulfur cluster binding"/>
    <property type="evidence" value="ECO:0007669"/>
    <property type="project" value="UniProtKB-KW"/>
</dbReference>